<keyword evidence="2" id="KW-1185">Reference proteome</keyword>
<reference evidence="1 2" key="1">
    <citation type="journal article" date="2010" name="PLoS ONE">
        <title>The glycobiome of the rumen bacterium Butyrivibrio proteoclasticus B316(T) highlights adaptation to a polysaccharide-rich environment.</title>
        <authorList>
            <person name="Kelly W.J."/>
            <person name="Leahy S.C."/>
            <person name="Altermann E."/>
            <person name="Yeoman C.J."/>
            <person name="Dunne J.C."/>
            <person name="Kong Z."/>
            <person name="Pacheco D.M."/>
            <person name="Li D."/>
            <person name="Noel S.J."/>
            <person name="Moon C.D."/>
            <person name="Cookson A.L."/>
            <person name="Attwood G.T."/>
        </authorList>
    </citation>
    <scope>NUCLEOTIDE SEQUENCE [LARGE SCALE GENOMIC DNA]</scope>
    <source>
        <strain evidence="2">ATCC 51982 / DSM 14932 / B316</strain>
        <plasmid evidence="2">Plasmid pCY360</plasmid>
    </source>
</reference>
<proteinExistence type="predicted"/>
<dbReference type="HOGENOM" id="CLU_3059506_0_0_9"/>
<evidence type="ECO:0000313" key="1">
    <source>
        <dbReference type="EMBL" id="ADL35972.1"/>
    </source>
</evidence>
<sequence length="53" mass="5868">MTTYIILKNNIGGELSEDEVRPGESIDNALIRLLQSKQLGPLDEGDTIEIVVR</sequence>
<dbReference type="EMBL" id="CP001812">
    <property type="protein sequence ID" value="ADL35972.1"/>
    <property type="molecule type" value="Genomic_DNA"/>
</dbReference>
<organism evidence="1 2">
    <name type="scientific">Butyrivibrio proteoclasticus (strain ATCC 51982 / DSM 14932 / B316)</name>
    <name type="common">Clostridium proteoclasticum</name>
    <dbReference type="NCBI Taxonomy" id="515622"/>
    <lineage>
        <taxon>Bacteria</taxon>
        <taxon>Bacillati</taxon>
        <taxon>Bacillota</taxon>
        <taxon>Clostridia</taxon>
        <taxon>Lachnospirales</taxon>
        <taxon>Lachnospiraceae</taxon>
        <taxon>Butyrivibrio</taxon>
    </lineage>
</organism>
<dbReference type="AlphaFoldDB" id="E0S3J0"/>
<geneLocation type="plasmid" evidence="1 2">
    <name>pCY360</name>
</geneLocation>
<dbReference type="Proteomes" id="UP000001299">
    <property type="component" value="Plasmid pCY360"/>
</dbReference>
<name>E0S3J0_BUTPB</name>
<accession>E0S3J0</accession>
<evidence type="ECO:0000313" key="2">
    <source>
        <dbReference type="Proteomes" id="UP000001299"/>
    </source>
</evidence>
<protein>
    <submittedName>
        <fullName evidence="1">Uncharacterized protein</fullName>
    </submittedName>
</protein>
<keyword evidence="1" id="KW-0614">Plasmid</keyword>
<gene>
    <name evidence="1" type="ordered locus">bpr_II032</name>
</gene>
<dbReference type="RefSeq" id="WP_013282622.1">
    <property type="nucleotide sequence ID" value="NC_014389.1"/>
</dbReference>
<dbReference type="KEGG" id="bpb:bpr_II032"/>